<evidence type="ECO:0000313" key="1">
    <source>
        <dbReference type="EMBL" id="STY95105.1"/>
    </source>
</evidence>
<reference evidence="1 2" key="1">
    <citation type="submission" date="2018-06" db="EMBL/GenBank/DDBJ databases">
        <authorList>
            <consortium name="Pathogen Informatics"/>
            <person name="Doyle S."/>
        </authorList>
    </citation>
    <scope>NUCLEOTIDE SEQUENCE [LARGE SCALE GENOMIC DNA]</scope>
    <source>
        <strain evidence="1 2">NCTC11091</strain>
    </source>
</reference>
<name>A0A378Q363_9GAMM</name>
<dbReference type="InterPro" id="IPR014710">
    <property type="entry name" value="RmlC-like_jellyroll"/>
</dbReference>
<evidence type="ECO:0000313" key="2">
    <source>
        <dbReference type="Proteomes" id="UP000255193"/>
    </source>
</evidence>
<proteinExistence type="predicted"/>
<gene>
    <name evidence="1" type="ORF">NCTC11091_00896</name>
</gene>
<dbReference type="Gene3D" id="2.60.120.10">
    <property type="entry name" value="Jelly Rolls"/>
    <property type="match status" value="1"/>
</dbReference>
<dbReference type="InterPro" id="IPR011051">
    <property type="entry name" value="RmlC_Cupin_sf"/>
</dbReference>
<dbReference type="SUPFAM" id="SSF51182">
    <property type="entry name" value="RmlC-like cupins"/>
    <property type="match status" value="1"/>
</dbReference>
<accession>A0A378Q363</accession>
<sequence>MNMIFANTVVSNTLASLASSNLISSNLASSTTHNHVDSLALPVLQQVFDSHFAHTSAHDLTSLAGLLEQNCRLSQVKSLLQAILNTPAQLATIAKRSYWHGNGFLKIVLLDQGYKLRLHIWFNGVACEENIHSHRWGFASHVLVGTLKSEIWQDATDTQEQPTIMADEYRYTAKQGNTPAQKAFLHRTPLVKSQDVVQHADNTYVMYPHELHKINHPGDNLVATMICTAPTDSMTNRLFPSSDNPTLAPAQLTPDELREAIERFLAQG</sequence>
<dbReference type="Proteomes" id="UP000255193">
    <property type="component" value="Unassembled WGS sequence"/>
</dbReference>
<protein>
    <submittedName>
        <fullName evidence="1">Uncharacterized protein</fullName>
    </submittedName>
</protein>
<dbReference type="AlphaFoldDB" id="A0A378Q363"/>
<dbReference type="EMBL" id="UGQA01000001">
    <property type="protein sequence ID" value="STY95105.1"/>
    <property type="molecule type" value="Genomic_DNA"/>
</dbReference>
<organism evidence="1 2">
    <name type="scientific">Faucicola atlantae</name>
    <dbReference type="NCBI Taxonomy" id="34059"/>
    <lineage>
        <taxon>Bacteria</taxon>
        <taxon>Pseudomonadati</taxon>
        <taxon>Pseudomonadota</taxon>
        <taxon>Gammaproteobacteria</taxon>
        <taxon>Moraxellales</taxon>
        <taxon>Moraxellaceae</taxon>
        <taxon>Faucicola</taxon>
    </lineage>
</organism>